<comment type="caution">
    <text evidence="1">The sequence shown here is derived from an EMBL/GenBank/DDBJ whole genome shotgun (WGS) entry which is preliminary data.</text>
</comment>
<dbReference type="Pfam" id="PF04229">
    <property type="entry name" value="GrpB"/>
    <property type="match status" value="1"/>
</dbReference>
<keyword evidence="2" id="KW-1185">Reference proteome</keyword>
<reference evidence="1 2" key="1">
    <citation type="submission" date="2020-08" db="EMBL/GenBank/DDBJ databases">
        <title>Sequencing the genomes of 1000 actinobacteria strains.</title>
        <authorList>
            <person name="Klenk H.-P."/>
        </authorList>
    </citation>
    <scope>NUCLEOTIDE SEQUENCE [LARGE SCALE GENOMIC DNA]</scope>
    <source>
        <strain evidence="1 2">DSM 105369</strain>
    </source>
</reference>
<dbReference type="Proteomes" id="UP000559182">
    <property type="component" value="Unassembled WGS sequence"/>
</dbReference>
<dbReference type="GO" id="GO:0016740">
    <property type="term" value="F:transferase activity"/>
    <property type="evidence" value="ECO:0007669"/>
    <property type="project" value="UniProtKB-KW"/>
</dbReference>
<dbReference type="InterPro" id="IPR043519">
    <property type="entry name" value="NT_sf"/>
</dbReference>
<organism evidence="1 2">
    <name type="scientific">Flexivirga oryzae</name>
    <dbReference type="NCBI Taxonomy" id="1794944"/>
    <lineage>
        <taxon>Bacteria</taxon>
        <taxon>Bacillati</taxon>
        <taxon>Actinomycetota</taxon>
        <taxon>Actinomycetes</taxon>
        <taxon>Micrococcales</taxon>
        <taxon>Dermacoccaceae</taxon>
        <taxon>Flexivirga</taxon>
    </lineage>
</organism>
<accession>A0A839NAR5</accession>
<dbReference type="AlphaFoldDB" id="A0A839NAR5"/>
<dbReference type="Gene3D" id="3.30.460.10">
    <property type="entry name" value="Beta Polymerase, domain 2"/>
    <property type="match status" value="1"/>
</dbReference>
<dbReference type="RefSeq" id="WP_221185192.1">
    <property type="nucleotide sequence ID" value="NZ_JACHVQ010000001.1"/>
</dbReference>
<dbReference type="InterPro" id="IPR007344">
    <property type="entry name" value="GrpB/CoaE"/>
</dbReference>
<protein>
    <submittedName>
        <fullName evidence="1">GrpB-like predicted nucleotidyltransferase (UPF0157 family)</fullName>
    </submittedName>
</protein>
<proteinExistence type="predicted"/>
<dbReference type="EMBL" id="JACHVQ010000001">
    <property type="protein sequence ID" value="MBB2891811.1"/>
    <property type="molecule type" value="Genomic_DNA"/>
</dbReference>
<dbReference type="PANTHER" id="PTHR34822">
    <property type="entry name" value="GRPB DOMAIN PROTEIN (AFU_ORTHOLOGUE AFUA_1G01530)"/>
    <property type="match status" value="1"/>
</dbReference>
<evidence type="ECO:0000313" key="1">
    <source>
        <dbReference type="EMBL" id="MBB2891811.1"/>
    </source>
</evidence>
<dbReference type="PANTHER" id="PTHR34822:SF1">
    <property type="entry name" value="GRPB FAMILY PROTEIN"/>
    <property type="match status" value="1"/>
</dbReference>
<dbReference type="SUPFAM" id="SSF81301">
    <property type="entry name" value="Nucleotidyltransferase"/>
    <property type="match status" value="1"/>
</dbReference>
<gene>
    <name evidence="1" type="ORF">FHU39_001795</name>
</gene>
<evidence type="ECO:0000313" key="2">
    <source>
        <dbReference type="Proteomes" id="UP000559182"/>
    </source>
</evidence>
<name>A0A839NAR5_9MICO</name>
<sequence>MPALVDDYDEFSGAVTLSEPGGWVLAPEPGDAERRKVGACYPDIASRTHHLHVVERRSTKWPDWLLFRDYLRSHDDRARAYAALKTRLAAADAHDRPAYRAAKAPFIEAVLRDARA</sequence>
<keyword evidence="1" id="KW-0808">Transferase</keyword>